<reference evidence="3" key="1">
    <citation type="submission" date="2016-12" db="EMBL/GenBank/DDBJ databases">
        <authorList>
            <person name="Varghese N."/>
            <person name="Submissions S."/>
        </authorList>
    </citation>
    <scope>NUCLEOTIDE SEQUENCE [LARGE SCALE GENOMIC DNA]</scope>
    <source>
        <strain evidence="3">DSM 11032</strain>
    </source>
</reference>
<organism evidence="2 3">
    <name type="scientific">Erythrobacter sanguineus</name>
    <dbReference type="NCBI Taxonomy" id="198312"/>
    <lineage>
        <taxon>Bacteria</taxon>
        <taxon>Pseudomonadati</taxon>
        <taxon>Pseudomonadota</taxon>
        <taxon>Alphaproteobacteria</taxon>
        <taxon>Sphingomonadales</taxon>
        <taxon>Erythrobacteraceae</taxon>
        <taxon>Erythrobacter/Porphyrobacter group</taxon>
        <taxon>Erythrobacter</taxon>
    </lineage>
</organism>
<dbReference type="Proteomes" id="UP000184391">
    <property type="component" value="Unassembled WGS sequence"/>
</dbReference>
<keyword evidence="1" id="KW-0732">Signal</keyword>
<sequence length="158" mass="16893">MKLLLTIASTALFTALATPSAAEPPSPLELTGFVELERAVTDETGERRVERIEPKVVVPGDRLIFGTRFANIGTQPIERFVVSNPVPASVSVTPDIDPDVLVSVDGGKSWGRLGELEVVDADGNRRAAQASEITNVRWVLSAIASGETGQLEFPVTVR</sequence>
<name>A0A1M7SAW8_9SPHN</name>
<accession>A0A1M7SAW8</accession>
<dbReference type="EMBL" id="FRDF01000006">
    <property type="protein sequence ID" value="SHN55524.1"/>
    <property type="molecule type" value="Genomic_DNA"/>
</dbReference>
<dbReference type="STRING" id="198312.SAMN02745193_01361"/>
<feature type="chain" id="PRO_5012229825" evidence="1">
    <location>
        <begin position="23"/>
        <end position="158"/>
    </location>
</feature>
<feature type="signal peptide" evidence="1">
    <location>
        <begin position="1"/>
        <end position="22"/>
    </location>
</feature>
<dbReference type="RefSeq" id="WP_084662505.1">
    <property type="nucleotide sequence ID" value="NZ_FRDF01000006.1"/>
</dbReference>
<gene>
    <name evidence="2" type="ORF">SAMN02745193_01361</name>
</gene>
<keyword evidence="3" id="KW-1185">Reference proteome</keyword>
<evidence type="ECO:0000313" key="2">
    <source>
        <dbReference type="EMBL" id="SHN55524.1"/>
    </source>
</evidence>
<dbReference type="AlphaFoldDB" id="A0A1M7SAW8"/>
<evidence type="ECO:0000313" key="3">
    <source>
        <dbReference type="Proteomes" id="UP000184391"/>
    </source>
</evidence>
<proteinExistence type="predicted"/>
<evidence type="ECO:0000256" key="1">
    <source>
        <dbReference type="SAM" id="SignalP"/>
    </source>
</evidence>
<protein>
    <submittedName>
        <fullName evidence="2">Conserved repeat domain-containing protein</fullName>
    </submittedName>
</protein>
<dbReference type="OrthoDB" id="7428387at2"/>